<organism evidence="2">
    <name type="scientific">Anguilla anguilla</name>
    <name type="common">European freshwater eel</name>
    <name type="synonym">Muraena anguilla</name>
    <dbReference type="NCBI Taxonomy" id="7936"/>
    <lineage>
        <taxon>Eukaryota</taxon>
        <taxon>Metazoa</taxon>
        <taxon>Chordata</taxon>
        <taxon>Craniata</taxon>
        <taxon>Vertebrata</taxon>
        <taxon>Euteleostomi</taxon>
        <taxon>Actinopterygii</taxon>
        <taxon>Neopterygii</taxon>
        <taxon>Teleostei</taxon>
        <taxon>Anguilliformes</taxon>
        <taxon>Anguillidae</taxon>
        <taxon>Anguilla</taxon>
    </lineage>
</organism>
<evidence type="ECO:0000313" key="2">
    <source>
        <dbReference type="EMBL" id="JAH79154.1"/>
    </source>
</evidence>
<reference evidence="2" key="2">
    <citation type="journal article" date="2015" name="Fish Shellfish Immunol.">
        <title>Early steps in the European eel (Anguilla anguilla)-Vibrio vulnificus interaction in the gills: Role of the RtxA13 toxin.</title>
        <authorList>
            <person name="Callol A."/>
            <person name="Pajuelo D."/>
            <person name="Ebbesson L."/>
            <person name="Teles M."/>
            <person name="MacKenzie S."/>
            <person name="Amaro C."/>
        </authorList>
    </citation>
    <scope>NUCLEOTIDE SEQUENCE</scope>
</reference>
<feature type="transmembrane region" description="Helical" evidence="1">
    <location>
        <begin position="12"/>
        <end position="40"/>
    </location>
</feature>
<dbReference type="AlphaFoldDB" id="A0A0E9VLY9"/>
<proteinExistence type="predicted"/>
<keyword evidence="1" id="KW-0472">Membrane</keyword>
<name>A0A0E9VLY9_ANGAN</name>
<accession>A0A0E9VLY9</accession>
<protein>
    <recommendedName>
        <fullName evidence="3">Transmembrane protein</fullName>
    </recommendedName>
</protein>
<keyword evidence="1" id="KW-0812">Transmembrane</keyword>
<reference evidence="2" key="1">
    <citation type="submission" date="2014-11" db="EMBL/GenBank/DDBJ databases">
        <authorList>
            <person name="Amaro Gonzalez C."/>
        </authorList>
    </citation>
    <scope>NUCLEOTIDE SEQUENCE</scope>
</reference>
<evidence type="ECO:0000256" key="1">
    <source>
        <dbReference type="SAM" id="Phobius"/>
    </source>
</evidence>
<dbReference type="EMBL" id="GBXM01029423">
    <property type="protein sequence ID" value="JAH79154.1"/>
    <property type="molecule type" value="Transcribed_RNA"/>
</dbReference>
<evidence type="ECO:0008006" key="3">
    <source>
        <dbReference type="Google" id="ProtNLM"/>
    </source>
</evidence>
<sequence>MVGRSPRVYCLSAFDIVGITLVMFVLGRFVFIFYVLLWLYW</sequence>
<keyword evidence="1" id="KW-1133">Transmembrane helix</keyword>